<reference evidence="4 5" key="2">
    <citation type="submission" date="2025-04" db="UniProtKB">
        <authorList>
            <consortium name="RefSeq"/>
        </authorList>
    </citation>
    <scope>IDENTIFICATION</scope>
    <source>
        <tissue evidence="4 5">Etiolated seedlings</tissue>
    </source>
</reference>
<feature type="region of interest" description="Disordered" evidence="1">
    <location>
        <begin position="1"/>
        <end position="41"/>
    </location>
</feature>
<dbReference type="PaxDb" id="3827-XP_004496227.1"/>
<dbReference type="GeneID" id="101501047"/>
<dbReference type="KEGG" id="cam:101501047"/>
<dbReference type="AlphaFoldDB" id="A0A1S2XXW4"/>
<name>A0A1S2XXW4_CICAR</name>
<evidence type="ECO:0000313" key="3">
    <source>
        <dbReference type="Proteomes" id="UP000087171"/>
    </source>
</evidence>
<feature type="domain" description="Gag1-like clamp" evidence="2">
    <location>
        <begin position="22"/>
        <end position="120"/>
    </location>
</feature>
<dbReference type="RefSeq" id="XP_004496228.1">
    <property type="nucleotide sequence ID" value="XM_004496171.3"/>
</dbReference>
<organism evidence="3 5">
    <name type="scientific">Cicer arietinum</name>
    <name type="common">Chickpea</name>
    <name type="synonym">Garbanzo</name>
    <dbReference type="NCBI Taxonomy" id="3827"/>
    <lineage>
        <taxon>Eukaryota</taxon>
        <taxon>Viridiplantae</taxon>
        <taxon>Streptophyta</taxon>
        <taxon>Embryophyta</taxon>
        <taxon>Tracheophyta</taxon>
        <taxon>Spermatophyta</taxon>
        <taxon>Magnoliopsida</taxon>
        <taxon>eudicotyledons</taxon>
        <taxon>Gunneridae</taxon>
        <taxon>Pentapetalae</taxon>
        <taxon>rosids</taxon>
        <taxon>fabids</taxon>
        <taxon>Fabales</taxon>
        <taxon>Fabaceae</taxon>
        <taxon>Papilionoideae</taxon>
        <taxon>50 kb inversion clade</taxon>
        <taxon>NPAAA clade</taxon>
        <taxon>Hologalegina</taxon>
        <taxon>IRL clade</taxon>
        <taxon>Cicereae</taxon>
        <taxon>Cicer</taxon>
    </lineage>
</organism>
<dbReference type="PANTHER" id="PTHR33373:SF28">
    <property type="entry name" value="OS07G0479600 PROTEIN"/>
    <property type="match status" value="1"/>
</dbReference>
<evidence type="ECO:0000256" key="1">
    <source>
        <dbReference type="SAM" id="MobiDB-lite"/>
    </source>
</evidence>
<accession>A0A1S2XXW4</accession>
<dbReference type="Proteomes" id="UP000087171">
    <property type="component" value="Chromosome Ca4"/>
</dbReference>
<feature type="compositionally biased region" description="Basic and acidic residues" evidence="1">
    <location>
        <begin position="63"/>
        <end position="72"/>
    </location>
</feature>
<protein>
    <submittedName>
        <fullName evidence="4 5">Uncharacterized protein LOC101501047</fullName>
    </submittedName>
</protein>
<keyword evidence="3" id="KW-1185">Reference proteome</keyword>
<dbReference type="Pfam" id="PF13259">
    <property type="entry name" value="clamp_Gag1-like"/>
    <property type="match status" value="1"/>
</dbReference>
<evidence type="ECO:0000259" key="2">
    <source>
        <dbReference type="Pfam" id="PF13259"/>
    </source>
</evidence>
<dbReference type="STRING" id="3827.A0A1S2XXW4"/>
<gene>
    <name evidence="4 5" type="primary">LOC101501047</name>
</gene>
<feature type="region of interest" description="Disordered" evidence="1">
    <location>
        <begin position="63"/>
        <end position="82"/>
    </location>
</feature>
<feature type="compositionally biased region" description="Basic and acidic residues" evidence="1">
    <location>
        <begin position="21"/>
        <end position="30"/>
    </location>
</feature>
<sequence>MMEVCAESSHSNGKQTLKHSKSADEVKRSSENTCRCSHSKGKQNLKQTSTFVNHAAIAWHENRKKWVGDKSKHPPKTPKEPIISWSTSYEDLLSTNEPFADRIPLPEMVDFLVDIWLDEEGTFD</sequence>
<dbReference type="eggNOG" id="ENOG502S3M9">
    <property type="taxonomic scope" value="Eukaryota"/>
</dbReference>
<evidence type="ECO:0000313" key="4">
    <source>
        <dbReference type="RefSeq" id="XP_004496228.1"/>
    </source>
</evidence>
<dbReference type="OrthoDB" id="1896025at2759"/>
<dbReference type="RefSeq" id="XP_004496229.1">
    <property type="nucleotide sequence ID" value="XM_004496172.3"/>
</dbReference>
<reference evidence="3" key="1">
    <citation type="journal article" date="2013" name="Nat. Biotechnol.">
        <title>Draft genome sequence of chickpea (Cicer arietinum) provides a resource for trait improvement.</title>
        <authorList>
            <person name="Varshney R.K."/>
            <person name="Song C."/>
            <person name="Saxena R.K."/>
            <person name="Azam S."/>
            <person name="Yu S."/>
            <person name="Sharpe A.G."/>
            <person name="Cannon S."/>
            <person name="Baek J."/>
            <person name="Rosen B.D."/>
            <person name="Tar'an B."/>
            <person name="Millan T."/>
            <person name="Zhang X."/>
            <person name="Ramsay L.D."/>
            <person name="Iwata A."/>
            <person name="Wang Y."/>
            <person name="Nelson W."/>
            <person name="Farmer A.D."/>
            <person name="Gaur P.M."/>
            <person name="Soderlund C."/>
            <person name="Penmetsa R.V."/>
            <person name="Xu C."/>
            <person name="Bharti A.K."/>
            <person name="He W."/>
            <person name="Winter P."/>
            <person name="Zhao S."/>
            <person name="Hane J.K."/>
            <person name="Carrasquilla-Garcia N."/>
            <person name="Condie J.A."/>
            <person name="Upadhyaya H.D."/>
            <person name="Luo M.C."/>
            <person name="Thudi M."/>
            <person name="Gowda C.L."/>
            <person name="Singh N.P."/>
            <person name="Lichtenzveig J."/>
            <person name="Gali K.K."/>
            <person name="Rubio J."/>
            <person name="Nadarajan N."/>
            <person name="Dolezel J."/>
            <person name="Bansal K.C."/>
            <person name="Xu X."/>
            <person name="Edwards D."/>
            <person name="Zhang G."/>
            <person name="Kahl G."/>
            <person name="Gil J."/>
            <person name="Singh K.B."/>
            <person name="Datta S.K."/>
            <person name="Jackson S.A."/>
            <person name="Wang J."/>
            <person name="Cook D.R."/>
        </authorList>
    </citation>
    <scope>NUCLEOTIDE SEQUENCE [LARGE SCALE GENOMIC DNA]</scope>
    <source>
        <strain evidence="3">cv. CDC Frontier</strain>
    </source>
</reference>
<dbReference type="PANTHER" id="PTHR33373">
    <property type="entry name" value="OS07G0479600 PROTEIN"/>
    <property type="match status" value="1"/>
</dbReference>
<evidence type="ECO:0000313" key="5">
    <source>
        <dbReference type="RefSeq" id="XP_004496229.1"/>
    </source>
</evidence>
<proteinExistence type="predicted"/>
<dbReference type="InterPro" id="IPR025124">
    <property type="entry name" value="Gag1-like_clamp"/>
</dbReference>